<evidence type="ECO:0000313" key="3">
    <source>
        <dbReference type="Proteomes" id="UP001174934"/>
    </source>
</evidence>
<dbReference type="AlphaFoldDB" id="A0AA39XAZ5"/>
<keyword evidence="3" id="KW-1185">Reference proteome</keyword>
<sequence>MPRNVHQGMCSTSNAVYRTTPFLSLARTTNNVAGGQTLGVHIGQVRVCEVFPPNNKQTYPNQAEQSKAARNSDLLSEKRGRWKKKGHPRPLGHGEVRCTVKEREKASTHRRSAAVAALHTTEICQACSLIGSLVPHCASIACFTQDSGPVRAQDRRAGDLFLGYGWEALHHCALSSFVGEALTSLGESGVDAITEEGWRDDAMGCDGALGKATRIGCETAFWLRKGRQTVQGPGRGSNMEASVAQVAESGRMKKCSFCQVVLRKTVPWLRT</sequence>
<evidence type="ECO:0000313" key="2">
    <source>
        <dbReference type="EMBL" id="KAK0630594.1"/>
    </source>
</evidence>
<feature type="compositionally biased region" description="Polar residues" evidence="1">
    <location>
        <begin position="56"/>
        <end position="69"/>
    </location>
</feature>
<feature type="compositionally biased region" description="Basic residues" evidence="1">
    <location>
        <begin position="80"/>
        <end position="90"/>
    </location>
</feature>
<evidence type="ECO:0000256" key="1">
    <source>
        <dbReference type="SAM" id="MobiDB-lite"/>
    </source>
</evidence>
<comment type="caution">
    <text evidence="2">The sequence shown here is derived from an EMBL/GenBank/DDBJ whole genome shotgun (WGS) entry which is preliminary data.</text>
</comment>
<protein>
    <submittedName>
        <fullName evidence="2">Uncharacterized protein</fullName>
    </submittedName>
</protein>
<reference evidence="2" key="1">
    <citation type="submission" date="2023-06" db="EMBL/GenBank/DDBJ databases">
        <title>Genome-scale phylogeny and comparative genomics of the fungal order Sordariales.</title>
        <authorList>
            <consortium name="Lawrence Berkeley National Laboratory"/>
            <person name="Hensen N."/>
            <person name="Bonometti L."/>
            <person name="Westerberg I."/>
            <person name="Brannstrom I.O."/>
            <person name="Guillou S."/>
            <person name="Cros-Aarteil S."/>
            <person name="Calhoun S."/>
            <person name="Haridas S."/>
            <person name="Kuo A."/>
            <person name="Mondo S."/>
            <person name="Pangilinan J."/>
            <person name="Riley R."/>
            <person name="LaButti K."/>
            <person name="Andreopoulos B."/>
            <person name="Lipzen A."/>
            <person name="Chen C."/>
            <person name="Yanf M."/>
            <person name="Daum C."/>
            <person name="Ng V."/>
            <person name="Clum A."/>
            <person name="Steindorff A."/>
            <person name="Ohm R."/>
            <person name="Martin F."/>
            <person name="Silar P."/>
            <person name="Natvig D."/>
            <person name="Lalanne C."/>
            <person name="Gautier V."/>
            <person name="Ament-velasquez S.L."/>
            <person name="Kruys A."/>
            <person name="Hutchinson M.I."/>
            <person name="Powell A.J."/>
            <person name="Barry K."/>
            <person name="Miller A.N."/>
            <person name="Grigoriev I.V."/>
            <person name="Debuchy R."/>
            <person name="Gladieux P."/>
            <person name="Thoren M.H."/>
            <person name="Johannesson H."/>
        </authorList>
    </citation>
    <scope>NUCLEOTIDE SEQUENCE</scope>
    <source>
        <strain evidence="2">SMH3391-2</strain>
    </source>
</reference>
<gene>
    <name evidence="2" type="ORF">B0T17DRAFT_507055</name>
</gene>
<dbReference type="EMBL" id="JAULSR010000002">
    <property type="protein sequence ID" value="KAK0630594.1"/>
    <property type="molecule type" value="Genomic_DNA"/>
</dbReference>
<accession>A0AA39XAZ5</accession>
<proteinExistence type="predicted"/>
<feature type="region of interest" description="Disordered" evidence="1">
    <location>
        <begin position="56"/>
        <end position="94"/>
    </location>
</feature>
<name>A0AA39XAZ5_9PEZI</name>
<dbReference type="Proteomes" id="UP001174934">
    <property type="component" value="Unassembled WGS sequence"/>
</dbReference>
<organism evidence="2 3">
    <name type="scientific">Bombardia bombarda</name>
    <dbReference type="NCBI Taxonomy" id="252184"/>
    <lineage>
        <taxon>Eukaryota</taxon>
        <taxon>Fungi</taxon>
        <taxon>Dikarya</taxon>
        <taxon>Ascomycota</taxon>
        <taxon>Pezizomycotina</taxon>
        <taxon>Sordariomycetes</taxon>
        <taxon>Sordariomycetidae</taxon>
        <taxon>Sordariales</taxon>
        <taxon>Lasiosphaeriaceae</taxon>
        <taxon>Bombardia</taxon>
    </lineage>
</organism>